<sequence length="356" mass="38774">MMDLLLPGITTRRIPTERLTTNILEVENRTDGEPVVFIHGNVSSSLFWQYAMRDLPATFRPIAVDLRGFGDSDPAPVDATRGLRDFSDDVVSLLEWLELDRVHFVGWSMGGGVVLHLLREHPALVRTATLVNPVSPYGFGGTKGVDGVHLEPPGLGAGAGSANAEFVERLSVGDRTADEPVSPRAVLGSSYVKAGFTPEPDDADRWVASMLSTRTGDDNYPGTSEVTPEWPGVLPGTRGVLNTMAPTFFRVDDLDVIEPKPPIYWIRGDSDVIVSDTSLFDLAYLGQIGAVPGWPGDELAPPQPMVSQTRHVLDRYVLAGGRYEELVITDTGHSPHIEKPKEFLATLVESITEYTD</sequence>
<gene>
    <name evidence="3" type="ORF">FL583_10790</name>
</gene>
<feature type="domain" description="AB hydrolase-1" evidence="2">
    <location>
        <begin position="34"/>
        <end position="136"/>
    </location>
</feature>
<dbReference type="InterPro" id="IPR029058">
    <property type="entry name" value="AB_hydrolase_fold"/>
</dbReference>
<dbReference type="Proteomes" id="UP000317982">
    <property type="component" value="Unassembled WGS sequence"/>
</dbReference>
<dbReference type="SUPFAM" id="SSF53474">
    <property type="entry name" value="alpha/beta-Hydrolases"/>
    <property type="match status" value="1"/>
</dbReference>
<keyword evidence="4" id="KW-1185">Reference proteome</keyword>
<dbReference type="EMBL" id="VIRS01000006">
    <property type="protein sequence ID" value="TQS44985.1"/>
    <property type="molecule type" value="Genomic_DNA"/>
</dbReference>
<reference evidence="3 4" key="1">
    <citation type="submission" date="2019-07" db="EMBL/GenBank/DDBJ databases">
        <title>Cryptosporangium phraense sp. nov., isolated from plant litter.</title>
        <authorList>
            <person name="Suriyachadkun C."/>
        </authorList>
    </citation>
    <scope>NUCLEOTIDE SEQUENCE [LARGE SCALE GENOMIC DNA]</scope>
    <source>
        <strain evidence="3 4">A-T 5661</strain>
    </source>
</reference>
<accession>A0A545AWK8</accession>
<evidence type="ECO:0000259" key="2">
    <source>
        <dbReference type="Pfam" id="PF00561"/>
    </source>
</evidence>
<dbReference type="InParanoid" id="A0A545AWK8"/>
<dbReference type="PANTHER" id="PTHR43798:SF31">
    <property type="entry name" value="AB HYDROLASE SUPERFAMILY PROTEIN YCLE"/>
    <property type="match status" value="1"/>
</dbReference>
<evidence type="ECO:0000313" key="4">
    <source>
        <dbReference type="Proteomes" id="UP000317982"/>
    </source>
</evidence>
<dbReference type="InterPro" id="IPR000073">
    <property type="entry name" value="AB_hydrolase_1"/>
</dbReference>
<proteinExistence type="predicted"/>
<dbReference type="Pfam" id="PF00561">
    <property type="entry name" value="Abhydrolase_1"/>
    <property type="match status" value="1"/>
</dbReference>
<dbReference type="PANTHER" id="PTHR43798">
    <property type="entry name" value="MONOACYLGLYCEROL LIPASE"/>
    <property type="match status" value="1"/>
</dbReference>
<dbReference type="InterPro" id="IPR050266">
    <property type="entry name" value="AB_hydrolase_sf"/>
</dbReference>
<name>A0A545AWK8_9ACTN</name>
<dbReference type="PRINTS" id="PR00111">
    <property type="entry name" value="ABHYDROLASE"/>
</dbReference>
<organism evidence="3 4">
    <name type="scientific">Cryptosporangium phraense</name>
    <dbReference type="NCBI Taxonomy" id="2593070"/>
    <lineage>
        <taxon>Bacteria</taxon>
        <taxon>Bacillati</taxon>
        <taxon>Actinomycetota</taxon>
        <taxon>Actinomycetes</taxon>
        <taxon>Cryptosporangiales</taxon>
        <taxon>Cryptosporangiaceae</taxon>
        <taxon>Cryptosporangium</taxon>
    </lineage>
</organism>
<keyword evidence="1 3" id="KW-0378">Hydrolase</keyword>
<dbReference type="GO" id="GO:0016020">
    <property type="term" value="C:membrane"/>
    <property type="evidence" value="ECO:0007669"/>
    <property type="project" value="TreeGrafter"/>
</dbReference>
<dbReference type="OrthoDB" id="2987348at2"/>
<comment type="caution">
    <text evidence="3">The sequence shown here is derived from an EMBL/GenBank/DDBJ whole genome shotgun (WGS) entry which is preliminary data.</text>
</comment>
<dbReference type="Gene3D" id="3.40.50.1820">
    <property type="entry name" value="alpha/beta hydrolase"/>
    <property type="match status" value="1"/>
</dbReference>
<evidence type="ECO:0000313" key="3">
    <source>
        <dbReference type="EMBL" id="TQS44985.1"/>
    </source>
</evidence>
<dbReference type="GO" id="GO:0016787">
    <property type="term" value="F:hydrolase activity"/>
    <property type="evidence" value="ECO:0007669"/>
    <property type="project" value="UniProtKB-KW"/>
</dbReference>
<evidence type="ECO:0000256" key="1">
    <source>
        <dbReference type="ARBA" id="ARBA00022801"/>
    </source>
</evidence>
<dbReference type="AlphaFoldDB" id="A0A545AWK8"/>
<protein>
    <submittedName>
        <fullName evidence="3">Alpha/beta hydrolase</fullName>
    </submittedName>
</protein>